<dbReference type="Proteomes" id="UP001066276">
    <property type="component" value="Chromosome 7"/>
</dbReference>
<evidence type="ECO:0000313" key="3">
    <source>
        <dbReference type="Proteomes" id="UP001066276"/>
    </source>
</evidence>
<sequence length="78" mass="8670">MPAVTLTLTAAGRILGLPPMLARAGGAHRWQASFQRDRYCCCRAALLRANRNRKGRTGRASRQSRSRPAARPVELKRL</sequence>
<protein>
    <recommendedName>
        <fullName evidence="4">Secreted protein</fullName>
    </recommendedName>
</protein>
<proteinExistence type="predicted"/>
<keyword evidence="3" id="KW-1185">Reference proteome</keyword>
<evidence type="ECO:0008006" key="4">
    <source>
        <dbReference type="Google" id="ProtNLM"/>
    </source>
</evidence>
<gene>
    <name evidence="2" type="ORF">NDU88_004288</name>
</gene>
<reference evidence="2" key="1">
    <citation type="journal article" date="2022" name="bioRxiv">
        <title>Sequencing and chromosome-scale assembly of the giantPleurodeles waltlgenome.</title>
        <authorList>
            <person name="Brown T."/>
            <person name="Elewa A."/>
            <person name="Iarovenko S."/>
            <person name="Subramanian E."/>
            <person name="Araus A.J."/>
            <person name="Petzold A."/>
            <person name="Susuki M."/>
            <person name="Suzuki K.-i.T."/>
            <person name="Hayashi T."/>
            <person name="Toyoda A."/>
            <person name="Oliveira C."/>
            <person name="Osipova E."/>
            <person name="Leigh N.D."/>
            <person name="Simon A."/>
            <person name="Yun M.H."/>
        </authorList>
    </citation>
    <scope>NUCLEOTIDE SEQUENCE</scope>
    <source>
        <strain evidence="2">20211129_DDA</strain>
        <tissue evidence="2">Liver</tissue>
    </source>
</reference>
<dbReference type="AlphaFoldDB" id="A0AAV7PC27"/>
<dbReference type="EMBL" id="JANPWB010000011">
    <property type="protein sequence ID" value="KAJ1125873.1"/>
    <property type="molecule type" value="Genomic_DNA"/>
</dbReference>
<accession>A0AAV7PC27</accession>
<evidence type="ECO:0000313" key="2">
    <source>
        <dbReference type="EMBL" id="KAJ1125873.1"/>
    </source>
</evidence>
<feature type="compositionally biased region" description="Basic residues" evidence="1">
    <location>
        <begin position="52"/>
        <end position="65"/>
    </location>
</feature>
<comment type="caution">
    <text evidence="2">The sequence shown here is derived from an EMBL/GenBank/DDBJ whole genome shotgun (WGS) entry which is preliminary data.</text>
</comment>
<name>A0AAV7PC27_PLEWA</name>
<evidence type="ECO:0000256" key="1">
    <source>
        <dbReference type="SAM" id="MobiDB-lite"/>
    </source>
</evidence>
<feature type="region of interest" description="Disordered" evidence="1">
    <location>
        <begin position="52"/>
        <end position="78"/>
    </location>
</feature>
<organism evidence="2 3">
    <name type="scientific">Pleurodeles waltl</name>
    <name type="common">Iberian ribbed newt</name>
    <dbReference type="NCBI Taxonomy" id="8319"/>
    <lineage>
        <taxon>Eukaryota</taxon>
        <taxon>Metazoa</taxon>
        <taxon>Chordata</taxon>
        <taxon>Craniata</taxon>
        <taxon>Vertebrata</taxon>
        <taxon>Euteleostomi</taxon>
        <taxon>Amphibia</taxon>
        <taxon>Batrachia</taxon>
        <taxon>Caudata</taxon>
        <taxon>Salamandroidea</taxon>
        <taxon>Salamandridae</taxon>
        <taxon>Pleurodelinae</taxon>
        <taxon>Pleurodeles</taxon>
    </lineage>
</organism>